<evidence type="ECO:0000259" key="1">
    <source>
        <dbReference type="Pfam" id="PF13530"/>
    </source>
</evidence>
<name>A0ABS7UL22_9BACI</name>
<keyword evidence="4" id="KW-1185">Reference proteome</keyword>
<dbReference type="InterPro" id="IPR041380">
    <property type="entry name" value="Acetyltransf_17"/>
</dbReference>
<dbReference type="InterPro" id="IPR051554">
    <property type="entry name" value="Acetyltransferase_Eis"/>
</dbReference>
<evidence type="ECO:0000313" key="4">
    <source>
        <dbReference type="Proteomes" id="UP001165287"/>
    </source>
</evidence>
<dbReference type="PANTHER" id="PTHR37817:SF1">
    <property type="entry name" value="N-ACETYLTRANSFERASE EIS"/>
    <property type="match status" value="1"/>
</dbReference>
<accession>A0ABS7UL22</accession>
<proteinExistence type="predicted"/>
<dbReference type="PANTHER" id="PTHR37817">
    <property type="entry name" value="N-ACETYLTRANSFERASE EIS"/>
    <property type="match status" value="1"/>
</dbReference>
<dbReference type="InterPro" id="IPR025559">
    <property type="entry name" value="Eis_dom"/>
</dbReference>
<keyword evidence="3" id="KW-0012">Acyltransferase</keyword>
<evidence type="ECO:0000259" key="2">
    <source>
        <dbReference type="Pfam" id="PF17668"/>
    </source>
</evidence>
<dbReference type="EC" id="2.3.1.-" evidence="3"/>
<dbReference type="Pfam" id="PF13530">
    <property type="entry name" value="SCP2_2"/>
    <property type="match status" value="1"/>
</dbReference>
<feature type="domain" description="Eis-like acetyltransferase" evidence="2">
    <location>
        <begin position="175"/>
        <end position="278"/>
    </location>
</feature>
<gene>
    <name evidence="3" type="ORF">K9V48_00370</name>
</gene>
<reference evidence="3" key="1">
    <citation type="submission" date="2024-05" db="EMBL/GenBank/DDBJ databases">
        <title>Metabacillus sp. nov., isolated from the rhizosphere soil of tomato plants.</title>
        <authorList>
            <person name="Ma R."/>
        </authorList>
    </citation>
    <scope>NUCLEOTIDE SEQUENCE</scope>
    <source>
        <strain evidence="3">DBTR6</strain>
    </source>
</reference>
<dbReference type="Gene3D" id="3.40.630.30">
    <property type="match status" value="2"/>
</dbReference>
<dbReference type="EMBL" id="JAIQUM010000001">
    <property type="protein sequence ID" value="MBZ5748739.1"/>
    <property type="molecule type" value="Genomic_DNA"/>
</dbReference>
<dbReference type="SUPFAM" id="SSF55729">
    <property type="entry name" value="Acyl-CoA N-acyltransferases (Nat)"/>
    <property type="match status" value="1"/>
</dbReference>
<dbReference type="Proteomes" id="UP001165287">
    <property type="component" value="Unassembled WGS sequence"/>
</dbReference>
<protein>
    <submittedName>
        <fullName evidence="3">GNAT family N-acetyltransferase</fullName>
        <ecNumber evidence="3">2.3.1.-</ecNumber>
    </submittedName>
</protein>
<dbReference type="Pfam" id="PF13527">
    <property type="entry name" value="Acetyltransf_9"/>
    <property type="match status" value="1"/>
</dbReference>
<sequence length="391" mass="46068">MIKVITNENYDKVLKLSEYAFQFTIGDGELEAYKRKLDKQYILGEFDNDELRSKLHIYTFETMIQNQVFKMGGVASVASWPESRRNGKVKMLLQESLHWMNEQEFDISYLHPFYVPFYQKFGWELICTEKTYTIQKEDLTFIHSQNGKMIRKTKDDALPILMSLYRRFIEIHNSMLIRDKSWWMDVVLKKGQHVVIHVNDDNEEDGYMIYSIKDRELIVHEVVVLKESIKKDYWNFICQHDSMVSTVKWKTYEQDPLSLLLPNPRVKTEIHPYFMGKIVNVSRFLAKYPFYIKGDKPLILHLSDPICHWNNGTFFLKGESIQVFQKEKGSCVNPPNRGIRMDVGTLTSVLLGHSDPKHLFEFGKIQGEEEQVNLLLDMVSQVKSSILFDFF</sequence>
<dbReference type="Pfam" id="PF17668">
    <property type="entry name" value="Acetyltransf_17"/>
    <property type="match status" value="1"/>
</dbReference>
<dbReference type="GO" id="GO:0016746">
    <property type="term" value="F:acyltransferase activity"/>
    <property type="evidence" value="ECO:0007669"/>
    <property type="project" value="UniProtKB-KW"/>
</dbReference>
<dbReference type="RefSeq" id="WP_224135811.1">
    <property type="nucleotide sequence ID" value="NZ_JAIQUM010000001.1"/>
</dbReference>
<dbReference type="SUPFAM" id="SSF55718">
    <property type="entry name" value="SCP-like"/>
    <property type="match status" value="1"/>
</dbReference>
<feature type="domain" description="Enhanced intracellular survival protein" evidence="1">
    <location>
        <begin position="281"/>
        <end position="381"/>
    </location>
</feature>
<dbReference type="InterPro" id="IPR036527">
    <property type="entry name" value="SCP2_sterol-bd_dom_sf"/>
</dbReference>
<evidence type="ECO:0000313" key="3">
    <source>
        <dbReference type="EMBL" id="MBZ5748739.1"/>
    </source>
</evidence>
<dbReference type="InterPro" id="IPR016181">
    <property type="entry name" value="Acyl_CoA_acyltransferase"/>
</dbReference>
<organism evidence="3 4">
    <name type="scientific">Metabacillus rhizolycopersici</name>
    <dbReference type="NCBI Taxonomy" id="2875709"/>
    <lineage>
        <taxon>Bacteria</taxon>
        <taxon>Bacillati</taxon>
        <taxon>Bacillota</taxon>
        <taxon>Bacilli</taxon>
        <taxon>Bacillales</taxon>
        <taxon>Bacillaceae</taxon>
        <taxon>Metabacillus</taxon>
    </lineage>
</organism>
<comment type="caution">
    <text evidence="3">The sequence shown here is derived from an EMBL/GenBank/DDBJ whole genome shotgun (WGS) entry which is preliminary data.</text>
</comment>
<keyword evidence="3" id="KW-0808">Transferase</keyword>
<dbReference type="Gene3D" id="3.30.1050.10">
    <property type="entry name" value="SCP2 sterol-binding domain"/>
    <property type="match status" value="1"/>
</dbReference>